<evidence type="ECO:0000313" key="1">
    <source>
        <dbReference type="EMBL" id="ABK98702.1"/>
    </source>
</evidence>
<keyword evidence="2" id="KW-1185">Reference proteome</keyword>
<organism evidence="1 2">
    <name type="scientific">Pelobacter propionicus (strain DSM 2379 / NBRC 103807 / OttBd1)</name>
    <dbReference type="NCBI Taxonomy" id="338966"/>
    <lineage>
        <taxon>Bacteria</taxon>
        <taxon>Pseudomonadati</taxon>
        <taxon>Thermodesulfobacteriota</taxon>
        <taxon>Desulfuromonadia</taxon>
        <taxon>Desulfuromonadales</taxon>
        <taxon>Desulfuromonadaceae</taxon>
        <taxon>Pelobacter</taxon>
    </lineage>
</organism>
<dbReference type="STRING" id="338966.Ppro_1077"/>
<dbReference type="AlphaFoldDB" id="A1AMY2"/>
<accession>A1AMY2</accession>
<dbReference type="KEGG" id="ppd:Ppro_1077"/>
<proteinExistence type="predicted"/>
<gene>
    <name evidence="1" type="ordered locus">Ppro_1077</name>
</gene>
<dbReference type="HOGENOM" id="CLU_1553815_0_0_7"/>
<evidence type="ECO:0000313" key="2">
    <source>
        <dbReference type="Proteomes" id="UP000006732"/>
    </source>
</evidence>
<protein>
    <submittedName>
        <fullName evidence="1">Uncharacterized protein</fullName>
    </submittedName>
</protein>
<reference evidence="1 2" key="1">
    <citation type="submission" date="2006-10" db="EMBL/GenBank/DDBJ databases">
        <title>Complete sequence of chromosome of Pelobacter propionicus DSM 2379.</title>
        <authorList>
            <consortium name="US DOE Joint Genome Institute"/>
            <person name="Copeland A."/>
            <person name="Lucas S."/>
            <person name="Lapidus A."/>
            <person name="Barry K."/>
            <person name="Detter J.C."/>
            <person name="Glavina del Rio T."/>
            <person name="Hammon N."/>
            <person name="Israni S."/>
            <person name="Dalin E."/>
            <person name="Tice H."/>
            <person name="Pitluck S."/>
            <person name="Saunders E."/>
            <person name="Brettin T."/>
            <person name="Bruce D."/>
            <person name="Han C."/>
            <person name="Tapia R."/>
            <person name="Schmutz J."/>
            <person name="Larimer F."/>
            <person name="Land M."/>
            <person name="Hauser L."/>
            <person name="Kyrpides N."/>
            <person name="Kim E."/>
            <person name="Lovley D."/>
            <person name="Richardson P."/>
        </authorList>
    </citation>
    <scope>NUCLEOTIDE SEQUENCE [LARGE SCALE GENOMIC DNA]</scope>
    <source>
        <strain evidence="2">DSM 2379 / NBRC 103807 / OttBd1</strain>
    </source>
</reference>
<dbReference type="Proteomes" id="UP000006732">
    <property type="component" value="Chromosome"/>
</dbReference>
<name>A1AMY2_PELPD</name>
<dbReference type="EMBL" id="CP000482">
    <property type="protein sequence ID" value="ABK98702.1"/>
    <property type="molecule type" value="Genomic_DNA"/>
</dbReference>
<sequence length="172" mass="18239">MSAWWVETALCLFVAVLHGAGGPDTHCEGNVLLSGGCVKVHVIQGDMGIAGRFLLTQLICMPMMCDQTLRAEQVGASNGVVRISEQAAVTLTLQQAGKLAARIRWTQVFLSGKQQKIPVSVVPPPPNKTPVHTSAADSVLLAAQPVSNAWRRRCLGLTLVPAVVGASLFVVY</sequence>